<reference evidence="1" key="2">
    <citation type="journal article" date="2015" name="Data Brief">
        <title>Shoot transcriptome of the giant reed, Arundo donax.</title>
        <authorList>
            <person name="Barrero R.A."/>
            <person name="Guerrero F.D."/>
            <person name="Moolhuijzen P."/>
            <person name="Goolsby J.A."/>
            <person name="Tidwell J."/>
            <person name="Bellgard S.E."/>
            <person name="Bellgard M.I."/>
        </authorList>
    </citation>
    <scope>NUCLEOTIDE SEQUENCE</scope>
    <source>
        <tissue evidence="1">Shoot tissue taken approximately 20 cm above the soil surface</tissue>
    </source>
</reference>
<name>A0A0A9FQ37_ARUDO</name>
<reference evidence="1" key="1">
    <citation type="submission" date="2014-09" db="EMBL/GenBank/DDBJ databases">
        <authorList>
            <person name="Magalhaes I.L.F."/>
            <person name="Oliveira U."/>
            <person name="Santos F.R."/>
            <person name="Vidigal T.H.D.A."/>
            <person name="Brescovit A.D."/>
            <person name="Santos A.J."/>
        </authorList>
    </citation>
    <scope>NUCLEOTIDE SEQUENCE</scope>
    <source>
        <tissue evidence="1">Shoot tissue taken approximately 20 cm above the soil surface</tissue>
    </source>
</reference>
<organism evidence="1">
    <name type="scientific">Arundo donax</name>
    <name type="common">Giant reed</name>
    <name type="synonym">Donax arundinaceus</name>
    <dbReference type="NCBI Taxonomy" id="35708"/>
    <lineage>
        <taxon>Eukaryota</taxon>
        <taxon>Viridiplantae</taxon>
        <taxon>Streptophyta</taxon>
        <taxon>Embryophyta</taxon>
        <taxon>Tracheophyta</taxon>
        <taxon>Spermatophyta</taxon>
        <taxon>Magnoliopsida</taxon>
        <taxon>Liliopsida</taxon>
        <taxon>Poales</taxon>
        <taxon>Poaceae</taxon>
        <taxon>PACMAD clade</taxon>
        <taxon>Arundinoideae</taxon>
        <taxon>Arundineae</taxon>
        <taxon>Arundo</taxon>
    </lineage>
</organism>
<dbReference type="AlphaFoldDB" id="A0A0A9FQ37"/>
<sequence>MCLPGCLTAILTSASLHGQSFFFQTSPHFHSP</sequence>
<proteinExistence type="predicted"/>
<dbReference type="EMBL" id="GBRH01182966">
    <property type="protein sequence ID" value="JAE14930.1"/>
    <property type="molecule type" value="Transcribed_RNA"/>
</dbReference>
<accession>A0A0A9FQ37</accession>
<protein>
    <submittedName>
        <fullName evidence="1">Uncharacterized protein</fullName>
    </submittedName>
</protein>
<evidence type="ECO:0000313" key="1">
    <source>
        <dbReference type="EMBL" id="JAE14930.1"/>
    </source>
</evidence>